<dbReference type="OrthoDB" id="1467713at2"/>
<keyword evidence="2" id="KW-1185">Reference proteome</keyword>
<dbReference type="EMBL" id="CP002691">
    <property type="protein sequence ID" value="AEE53772.1"/>
    <property type="molecule type" value="Genomic_DNA"/>
</dbReference>
<evidence type="ECO:0000313" key="1">
    <source>
        <dbReference type="EMBL" id="AEE53772.1"/>
    </source>
</evidence>
<dbReference type="Proteomes" id="UP000008461">
    <property type="component" value="Chromosome"/>
</dbReference>
<name>F4L099_HALH1</name>
<protein>
    <submittedName>
        <fullName evidence="1">Uncharacterized protein</fullName>
    </submittedName>
</protein>
<dbReference type="RefSeq" id="WP_013768300.1">
    <property type="nucleotide sequence ID" value="NC_015510.1"/>
</dbReference>
<gene>
    <name evidence="1" type="ordered locus">Halhy_5949</name>
</gene>
<dbReference type="AlphaFoldDB" id="F4L099"/>
<accession>F4L099</accession>
<reference evidence="1 2" key="1">
    <citation type="journal article" date="2011" name="Stand. Genomic Sci.">
        <title>Complete genome sequence of Haliscomenobacter hydrossis type strain (O).</title>
        <authorList>
            <consortium name="US DOE Joint Genome Institute (JGI-PGF)"/>
            <person name="Daligault H."/>
            <person name="Lapidus A."/>
            <person name="Zeytun A."/>
            <person name="Nolan M."/>
            <person name="Lucas S."/>
            <person name="Del Rio T.G."/>
            <person name="Tice H."/>
            <person name="Cheng J.F."/>
            <person name="Tapia R."/>
            <person name="Han C."/>
            <person name="Goodwin L."/>
            <person name="Pitluck S."/>
            <person name="Liolios K."/>
            <person name="Pagani I."/>
            <person name="Ivanova N."/>
            <person name="Huntemann M."/>
            <person name="Mavromatis K."/>
            <person name="Mikhailova N."/>
            <person name="Pati A."/>
            <person name="Chen A."/>
            <person name="Palaniappan K."/>
            <person name="Land M."/>
            <person name="Hauser L."/>
            <person name="Brambilla E.M."/>
            <person name="Rohde M."/>
            <person name="Verbarg S."/>
            <person name="Goker M."/>
            <person name="Bristow J."/>
            <person name="Eisen J.A."/>
            <person name="Markowitz V."/>
            <person name="Hugenholtz P."/>
            <person name="Kyrpides N.C."/>
            <person name="Klenk H.P."/>
            <person name="Woyke T."/>
        </authorList>
    </citation>
    <scope>NUCLEOTIDE SEQUENCE [LARGE SCALE GENOMIC DNA]</scope>
    <source>
        <strain evidence="2">ATCC 27775 / DSM 1100 / LMG 10767 / O</strain>
    </source>
</reference>
<sequence length="93" mass="10942">MRIIGNIEHPILKITVFKMENRISVKFESGLYEQTYKFRHGEGVETLEDVEKVVDATFQAQVLQHLNAMHEIRNQAISRNIVLEEEDEFDRII</sequence>
<dbReference type="HOGENOM" id="CLU_185997_0_0_10"/>
<organism evidence="1 2">
    <name type="scientific">Haliscomenobacter hydrossis (strain ATCC 27775 / DSM 1100 / LMG 10767 / O)</name>
    <dbReference type="NCBI Taxonomy" id="760192"/>
    <lineage>
        <taxon>Bacteria</taxon>
        <taxon>Pseudomonadati</taxon>
        <taxon>Bacteroidota</taxon>
        <taxon>Saprospiria</taxon>
        <taxon>Saprospirales</taxon>
        <taxon>Haliscomenobacteraceae</taxon>
        <taxon>Haliscomenobacter</taxon>
    </lineage>
</organism>
<dbReference type="KEGG" id="hhy:Halhy_5949"/>
<reference key="2">
    <citation type="submission" date="2011-04" db="EMBL/GenBank/DDBJ databases">
        <title>Complete sequence of chromosome of Haliscomenobacter hydrossis DSM 1100.</title>
        <authorList>
            <consortium name="US DOE Joint Genome Institute (JGI-PGF)"/>
            <person name="Lucas S."/>
            <person name="Han J."/>
            <person name="Lapidus A."/>
            <person name="Bruce D."/>
            <person name="Goodwin L."/>
            <person name="Pitluck S."/>
            <person name="Peters L."/>
            <person name="Kyrpides N."/>
            <person name="Mavromatis K."/>
            <person name="Ivanova N."/>
            <person name="Ovchinnikova G."/>
            <person name="Pagani I."/>
            <person name="Daligault H."/>
            <person name="Detter J.C."/>
            <person name="Han C."/>
            <person name="Land M."/>
            <person name="Hauser L."/>
            <person name="Markowitz V."/>
            <person name="Cheng J.-F."/>
            <person name="Hugenholtz P."/>
            <person name="Woyke T."/>
            <person name="Wu D."/>
            <person name="Verbarg S."/>
            <person name="Frueling A."/>
            <person name="Brambilla E."/>
            <person name="Klenk H.-P."/>
            <person name="Eisen J.A."/>
        </authorList>
    </citation>
    <scope>NUCLEOTIDE SEQUENCE</scope>
    <source>
        <strain>DSM 1100</strain>
    </source>
</reference>
<evidence type="ECO:0000313" key="2">
    <source>
        <dbReference type="Proteomes" id="UP000008461"/>
    </source>
</evidence>
<proteinExistence type="predicted"/>